<evidence type="ECO:0000256" key="1">
    <source>
        <dbReference type="SAM" id="MobiDB-lite"/>
    </source>
</evidence>
<comment type="caution">
    <text evidence="2">The sequence shown here is derived from an EMBL/GenBank/DDBJ whole genome shotgun (WGS) entry which is preliminary data.</text>
</comment>
<feature type="compositionally biased region" description="Low complexity" evidence="1">
    <location>
        <begin position="104"/>
        <end position="116"/>
    </location>
</feature>
<evidence type="ECO:0000313" key="3">
    <source>
        <dbReference type="Proteomes" id="UP001212841"/>
    </source>
</evidence>
<sequence length="405" mass="46029">MAGLTVLYDSIIYYANDAKNSFAQGAEQDAFERLEQIVRTISVLKDFKSKYDMAARNGGLPHSLPQLTPVPETPIEEGKSRKRARTSKEEAGNHNQSRRHSIATPPLTTPIDTDLPQESSSQLSPFDDEGPGPGLLLPMWTIDPELCAQLDEVFFAFLAKVCSDLEITDEQGEKIHQTLIARKMSKITESPEFHPFKFRIRSFTNAFRSELYRSGFTEEMIPERKVKQYLWQQRYISRFNEDGRKAKSKGSHVWVVEARKTADGGWIFKEFERRITGVEPNPVAYVGVRYGYEPKVYDPQIKSPKVVFHSPWLPPWLRWEDNVLTGVPTPDARNCSITVLASYFHGETSFRLEKQFYLTITTLPPSEEDDRIMIGGTEVEKGGHHNAGYGYPYGVLRHGGLVGHQ</sequence>
<dbReference type="EMBL" id="JADGJD010001783">
    <property type="protein sequence ID" value="KAJ3037916.1"/>
    <property type="molecule type" value="Genomic_DNA"/>
</dbReference>
<gene>
    <name evidence="2" type="ORF">HK097_003338</name>
</gene>
<reference evidence="2" key="1">
    <citation type="submission" date="2020-05" db="EMBL/GenBank/DDBJ databases">
        <title>Phylogenomic resolution of chytrid fungi.</title>
        <authorList>
            <person name="Stajich J.E."/>
            <person name="Amses K."/>
            <person name="Simmons R."/>
            <person name="Seto K."/>
            <person name="Myers J."/>
            <person name="Bonds A."/>
            <person name="Quandt C.A."/>
            <person name="Barry K."/>
            <person name="Liu P."/>
            <person name="Grigoriev I."/>
            <person name="Longcore J.E."/>
            <person name="James T.Y."/>
        </authorList>
    </citation>
    <scope>NUCLEOTIDE SEQUENCE</scope>
    <source>
        <strain evidence="2">JEL0318</strain>
    </source>
</reference>
<dbReference type="Proteomes" id="UP001212841">
    <property type="component" value="Unassembled WGS sequence"/>
</dbReference>
<feature type="region of interest" description="Disordered" evidence="1">
    <location>
        <begin position="58"/>
        <end position="128"/>
    </location>
</feature>
<dbReference type="AlphaFoldDB" id="A0AAD5S3C2"/>
<organism evidence="2 3">
    <name type="scientific">Rhizophlyctis rosea</name>
    <dbReference type="NCBI Taxonomy" id="64517"/>
    <lineage>
        <taxon>Eukaryota</taxon>
        <taxon>Fungi</taxon>
        <taxon>Fungi incertae sedis</taxon>
        <taxon>Chytridiomycota</taxon>
        <taxon>Chytridiomycota incertae sedis</taxon>
        <taxon>Chytridiomycetes</taxon>
        <taxon>Rhizophlyctidales</taxon>
        <taxon>Rhizophlyctidaceae</taxon>
        <taxon>Rhizophlyctis</taxon>
    </lineage>
</organism>
<name>A0AAD5S3C2_9FUNG</name>
<protein>
    <submittedName>
        <fullName evidence="2">Uncharacterized protein</fullName>
    </submittedName>
</protein>
<keyword evidence="3" id="KW-1185">Reference proteome</keyword>
<evidence type="ECO:0000313" key="2">
    <source>
        <dbReference type="EMBL" id="KAJ3037916.1"/>
    </source>
</evidence>
<accession>A0AAD5S3C2</accession>
<proteinExistence type="predicted"/>